<keyword evidence="1" id="KW-1185">Reference proteome</keyword>
<sequence>MCFRINEGIQCKTCARTGPSEALNEVSMKPDTVAWKVLLLSVFSSKITLKFAYNLFFSSQAKSLSREPRKLSKSHILEVEVHSSDFILTDLGFARREVRGIKYWRVLGRRLQSRTLANKHPSYRAVTMALICGLLIYESSNTISHLRFGRDCCSIESMLFRES</sequence>
<accession>A0A914ZJ70</accession>
<protein>
    <submittedName>
        <fullName evidence="2">Uncharacterized protein</fullName>
    </submittedName>
</protein>
<name>A0A914ZJ70_PARUN</name>
<proteinExistence type="predicted"/>
<dbReference type="WBParaSite" id="PgB04_g127_t05">
    <property type="protein sequence ID" value="PgB04_g127_t05"/>
    <property type="gene ID" value="PgB04_g127"/>
</dbReference>
<dbReference type="Proteomes" id="UP000887569">
    <property type="component" value="Unplaced"/>
</dbReference>
<reference evidence="2" key="1">
    <citation type="submission" date="2022-11" db="UniProtKB">
        <authorList>
            <consortium name="WormBaseParasite"/>
        </authorList>
    </citation>
    <scope>IDENTIFICATION</scope>
</reference>
<organism evidence="1 2">
    <name type="scientific">Parascaris univalens</name>
    <name type="common">Nematode worm</name>
    <dbReference type="NCBI Taxonomy" id="6257"/>
    <lineage>
        <taxon>Eukaryota</taxon>
        <taxon>Metazoa</taxon>
        <taxon>Ecdysozoa</taxon>
        <taxon>Nematoda</taxon>
        <taxon>Chromadorea</taxon>
        <taxon>Rhabditida</taxon>
        <taxon>Spirurina</taxon>
        <taxon>Ascaridomorpha</taxon>
        <taxon>Ascaridoidea</taxon>
        <taxon>Ascarididae</taxon>
        <taxon>Parascaris</taxon>
    </lineage>
</organism>
<dbReference type="AlphaFoldDB" id="A0A914ZJ70"/>
<evidence type="ECO:0000313" key="1">
    <source>
        <dbReference type="Proteomes" id="UP000887569"/>
    </source>
</evidence>
<evidence type="ECO:0000313" key="2">
    <source>
        <dbReference type="WBParaSite" id="PgB04_g127_t05"/>
    </source>
</evidence>